<feature type="transmembrane region" description="Helical" evidence="1">
    <location>
        <begin position="207"/>
        <end position="228"/>
    </location>
</feature>
<keyword evidence="1" id="KW-1133">Transmembrane helix</keyword>
<dbReference type="Pfam" id="PF01757">
    <property type="entry name" value="Acyl_transf_3"/>
    <property type="match status" value="1"/>
</dbReference>
<sequence length="363" mass="38849">MKGRDGYLDLLRGFSLAIVVASHLAFTVLKWHEDGPHTSSPMEFVPGLWIITWVLQVMPLFFYIGGYGHARSLERGGHPVTWVLKRLAGLLVPALALVAVWVVAGCLLASGNDGETVYRVVKLVLSPLWFLGIYAGLIVAAPLARRLHRRFGLWAPGAFILGAVIADVIRFRFDLENAGYANYAFVWLAAHQAGFSHERLRELGRGAALAVAGGGLGTLALLVGVLGYPGAMVGVPGMKYSNMNPPTVAILGLLTVQIGLMALLRPAAERWLAKPGPARMLGVANKYGLPVFLLHTTGAAVFSYAAYRVLGTAFTAETSDASWWATRPVVLVGSLACTVLLIAALSRARGRGRGRGRSSIRSS</sequence>
<dbReference type="InterPro" id="IPR002656">
    <property type="entry name" value="Acyl_transf_3_dom"/>
</dbReference>
<comment type="caution">
    <text evidence="3">The sequence shown here is derived from an EMBL/GenBank/DDBJ whole genome shotgun (WGS) entry which is preliminary data.</text>
</comment>
<keyword evidence="1" id="KW-0472">Membrane</keyword>
<proteinExistence type="predicted"/>
<dbReference type="Proteomes" id="UP001165079">
    <property type="component" value="Unassembled WGS sequence"/>
</dbReference>
<accession>A0A9W6W8B8</accession>
<feature type="transmembrane region" description="Helical" evidence="1">
    <location>
        <begin position="327"/>
        <end position="345"/>
    </location>
</feature>
<name>A0A9W6W8B8_9ACTN</name>
<feature type="transmembrane region" description="Helical" evidence="1">
    <location>
        <begin position="46"/>
        <end position="66"/>
    </location>
</feature>
<evidence type="ECO:0000259" key="2">
    <source>
        <dbReference type="Pfam" id="PF01757"/>
    </source>
</evidence>
<keyword evidence="3" id="KW-0012">Acyltransferase</keyword>
<feature type="transmembrane region" description="Helical" evidence="1">
    <location>
        <begin position="287"/>
        <end position="307"/>
    </location>
</feature>
<evidence type="ECO:0000256" key="1">
    <source>
        <dbReference type="SAM" id="Phobius"/>
    </source>
</evidence>
<gene>
    <name evidence="3" type="ORF">Afil01_22410</name>
</gene>
<feature type="transmembrane region" description="Helical" evidence="1">
    <location>
        <begin position="151"/>
        <end position="171"/>
    </location>
</feature>
<feature type="domain" description="Acyltransferase 3" evidence="2">
    <location>
        <begin position="6"/>
        <end position="342"/>
    </location>
</feature>
<reference evidence="3" key="1">
    <citation type="submission" date="2023-03" db="EMBL/GenBank/DDBJ databases">
        <title>Actinorhabdospora filicis NBRC 111898.</title>
        <authorList>
            <person name="Ichikawa N."/>
            <person name="Sato H."/>
            <person name="Tonouchi N."/>
        </authorList>
    </citation>
    <scope>NUCLEOTIDE SEQUENCE</scope>
    <source>
        <strain evidence="3">NBRC 111898</strain>
    </source>
</reference>
<keyword evidence="4" id="KW-1185">Reference proteome</keyword>
<dbReference type="RefSeq" id="WP_285662540.1">
    <property type="nucleotide sequence ID" value="NZ_BSTX01000001.1"/>
</dbReference>
<dbReference type="AlphaFoldDB" id="A0A9W6W8B8"/>
<feature type="transmembrane region" description="Helical" evidence="1">
    <location>
        <begin position="248"/>
        <end position="267"/>
    </location>
</feature>
<feature type="transmembrane region" description="Helical" evidence="1">
    <location>
        <begin position="87"/>
        <end position="111"/>
    </location>
</feature>
<dbReference type="GO" id="GO:0016747">
    <property type="term" value="F:acyltransferase activity, transferring groups other than amino-acyl groups"/>
    <property type="evidence" value="ECO:0007669"/>
    <property type="project" value="InterPro"/>
</dbReference>
<keyword evidence="3" id="KW-0808">Transferase</keyword>
<dbReference type="EMBL" id="BSTX01000001">
    <property type="protein sequence ID" value="GLZ77434.1"/>
    <property type="molecule type" value="Genomic_DNA"/>
</dbReference>
<keyword evidence="1" id="KW-0812">Transmembrane</keyword>
<feature type="transmembrane region" description="Helical" evidence="1">
    <location>
        <begin position="123"/>
        <end position="144"/>
    </location>
</feature>
<feature type="transmembrane region" description="Helical" evidence="1">
    <location>
        <begin position="177"/>
        <end position="195"/>
    </location>
</feature>
<evidence type="ECO:0000313" key="3">
    <source>
        <dbReference type="EMBL" id="GLZ77434.1"/>
    </source>
</evidence>
<evidence type="ECO:0000313" key="4">
    <source>
        <dbReference type="Proteomes" id="UP001165079"/>
    </source>
</evidence>
<protein>
    <submittedName>
        <fullName evidence="3">Acyltransferase</fullName>
    </submittedName>
</protein>
<feature type="transmembrane region" description="Helical" evidence="1">
    <location>
        <begin position="7"/>
        <end position="26"/>
    </location>
</feature>
<organism evidence="3 4">
    <name type="scientific">Actinorhabdospora filicis</name>
    <dbReference type="NCBI Taxonomy" id="1785913"/>
    <lineage>
        <taxon>Bacteria</taxon>
        <taxon>Bacillati</taxon>
        <taxon>Actinomycetota</taxon>
        <taxon>Actinomycetes</taxon>
        <taxon>Micromonosporales</taxon>
        <taxon>Micromonosporaceae</taxon>
        <taxon>Actinorhabdospora</taxon>
    </lineage>
</organism>